<dbReference type="AlphaFoldDB" id="A0A4Z0F7L9"/>
<dbReference type="EMBL" id="SRIO01000017">
    <property type="protein sequence ID" value="TFZ81675.1"/>
    <property type="molecule type" value="Genomic_DNA"/>
</dbReference>
<gene>
    <name evidence="1" type="ORF">E4680_11435</name>
</gene>
<sequence length="85" mass="9492">MSVEQIKDKILSLQQALENRLPGMQTVLKDIYDHMKKDPEVVTILEDSEIALVVEGLKRHANLEIPVSKQSSAKAKRQPVTAADL</sequence>
<dbReference type="Proteomes" id="UP000297890">
    <property type="component" value="Unassembled WGS sequence"/>
</dbReference>
<accession>A0A4Z0F7L9</accession>
<proteinExistence type="predicted"/>
<name>A0A4Z0F7L9_9GAMM</name>
<evidence type="ECO:0000313" key="1">
    <source>
        <dbReference type="EMBL" id="TFZ81675.1"/>
    </source>
</evidence>
<comment type="caution">
    <text evidence="1">The sequence shown here is derived from an EMBL/GenBank/DDBJ whole genome shotgun (WGS) entry which is preliminary data.</text>
</comment>
<protein>
    <submittedName>
        <fullName evidence="1">Uncharacterized protein</fullName>
    </submittedName>
</protein>
<reference evidence="1 2" key="1">
    <citation type="journal article" date="2019" name="ISME J.">
        <title>Candidatus Macondimonas diazotrophica, a novel gammaproteobacterial genus dominating crude-oil-contaminated coastal sediments.</title>
        <authorList>
            <person name="Karthikeyan S."/>
            <person name="Konstantinidis K."/>
        </authorList>
    </citation>
    <scope>NUCLEOTIDE SEQUENCE [LARGE SCALE GENOMIC DNA]</scope>
    <source>
        <strain evidence="1 2">KTK01</strain>
    </source>
</reference>
<evidence type="ECO:0000313" key="2">
    <source>
        <dbReference type="Proteomes" id="UP000297890"/>
    </source>
</evidence>
<organism evidence="1 2">
    <name type="scientific">Candidatus Macondimonas diazotrophica</name>
    <dbReference type="NCBI Taxonomy" id="2305248"/>
    <lineage>
        <taxon>Bacteria</taxon>
        <taxon>Pseudomonadati</taxon>
        <taxon>Pseudomonadota</taxon>
        <taxon>Gammaproteobacteria</taxon>
        <taxon>Chromatiales</taxon>
        <taxon>Ectothiorhodospiraceae</taxon>
        <taxon>Candidatus Macondimonas</taxon>
    </lineage>
</organism>
<dbReference type="RefSeq" id="WP_135282552.1">
    <property type="nucleotide sequence ID" value="NZ_SRIO01000017.1"/>
</dbReference>
<keyword evidence="2" id="KW-1185">Reference proteome</keyword>